<dbReference type="SUPFAM" id="SSF52833">
    <property type="entry name" value="Thioredoxin-like"/>
    <property type="match status" value="1"/>
</dbReference>
<evidence type="ECO:0008006" key="2">
    <source>
        <dbReference type="Google" id="ProtNLM"/>
    </source>
</evidence>
<evidence type="ECO:0000313" key="1">
    <source>
        <dbReference type="EMBL" id="CUS41212.1"/>
    </source>
</evidence>
<reference evidence="1" key="1">
    <citation type="submission" date="2015-10" db="EMBL/GenBank/DDBJ databases">
        <authorList>
            <person name="Gilbert D.G."/>
        </authorList>
    </citation>
    <scope>NUCLEOTIDE SEQUENCE</scope>
</reference>
<gene>
    <name evidence="1" type="ORF">MGWOODY_Tha771</name>
</gene>
<dbReference type="Gene3D" id="3.40.30.10">
    <property type="entry name" value="Glutaredoxin"/>
    <property type="match status" value="1"/>
</dbReference>
<protein>
    <recommendedName>
        <fullName evidence="2">Glutaredoxin family protein</fullName>
    </recommendedName>
</protein>
<sequence length="83" mass="9400">MTFVLFGTDGCHLCDIAAQLVVVAAEGIEVTIYQEDIAESDLLVERYGTRIPVILNELTEQELNWPFSAEQAREFLLNNNKRN</sequence>
<proteinExistence type="predicted"/>
<accession>A0A170PLD9</accession>
<dbReference type="AlphaFoldDB" id="A0A170PLD9"/>
<dbReference type="InterPro" id="IPR036249">
    <property type="entry name" value="Thioredoxin-like_sf"/>
</dbReference>
<dbReference type="EMBL" id="CZQC01000036">
    <property type="protein sequence ID" value="CUS41212.1"/>
    <property type="molecule type" value="Genomic_DNA"/>
</dbReference>
<organism evidence="1">
    <name type="scientific">hydrothermal vent metagenome</name>
    <dbReference type="NCBI Taxonomy" id="652676"/>
    <lineage>
        <taxon>unclassified sequences</taxon>
        <taxon>metagenomes</taxon>
        <taxon>ecological metagenomes</taxon>
    </lineage>
</organism>
<dbReference type="InterPro" id="IPR008554">
    <property type="entry name" value="Glutaredoxin-like"/>
</dbReference>
<dbReference type="Pfam" id="PF05768">
    <property type="entry name" value="Glrx-like"/>
    <property type="match status" value="1"/>
</dbReference>
<name>A0A170PLD9_9ZZZZ</name>